<dbReference type="InterPro" id="IPR036388">
    <property type="entry name" value="WH-like_DNA-bd_sf"/>
</dbReference>
<accession>A0ABZ2RN15</accession>
<reference evidence="2 3" key="1">
    <citation type="submission" date="2024-03" db="EMBL/GenBank/DDBJ databases">
        <title>Complete genome of BD2.</title>
        <authorList>
            <person name="Cao G."/>
        </authorList>
    </citation>
    <scope>NUCLEOTIDE SEQUENCE [LARGE SCALE GENOMIC DNA]</scope>
    <source>
        <strain evidence="2 3">BD2</strain>
    </source>
</reference>
<organism evidence="2 3">
    <name type="scientific">Ectopseudomonas mendocina</name>
    <name type="common">Pseudomonas mendocina</name>
    <dbReference type="NCBI Taxonomy" id="300"/>
    <lineage>
        <taxon>Bacteria</taxon>
        <taxon>Pseudomonadati</taxon>
        <taxon>Pseudomonadota</taxon>
        <taxon>Gammaproteobacteria</taxon>
        <taxon>Pseudomonadales</taxon>
        <taxon>Pseudomonadaceae</taxon>
        <taxon>Ectopseudomonas</taxon>
    </lineage>
</organism>
<proteinExistence type="predicted"/>
<name>A0ABZ2RN15_ECTME</name>
<dbReference type="InterPro" id="IPR009061">
    <property type="entry name" value="DNA-bd_dom_put_sf"/>
</dbReference>
<dbReference type="SUPFAM" id="SSF46955">
    <property type="entry name" value="Putative DNA-binding domain"/>
    <property type="match status" value="1"/>
</dbReference>
<dbReference type="Gene3D" id="1.10.10.10">
    <property type="entry name" value="Winged helix-like DNA-binding domain superfamily/Winged helix DNA-binding domain"/>
    <property type="match status" value="1"/>
</dbReference>
<evidence type="ECO:0000313" key="3">
    <source>
        <dbReference type="Proteomes" id="UP001476583"/>
    </source>
</evidence>
<protein>
    <submittedName>
        <fullName evidence="2">Helix-turn-helix domain-containing protein</fullName>
    </submittedName>
</protein>
<dbReference type="Pfam" id="PF12728">
    <property type="entry name" value="HTH_17"/>
    <property type="match status" value="1"/>
</dbReference>
<keyword evidence="3" id="KW-1185">Reference proteome</keyword>
<dbReference type="Proteomes" id="UP001476583">
    <property type="component" value="Chromosome"/>
</dbReference>
<gene>
    <name evidence="2" type="ORF">WG219_05890</name>
</gene>
<evidence type="ECO:0000313" key="2">
    <source>
        <dbReference type="EMBL" id="WXL26990.1"/>
    </source>
</evidence>
<dbReference type="InterPro" id="IPR041657">
    <property type="entry name" value="HTH_17"/>
</dbReference>
<evidence type="ECO:0000259" key="1">
    <source>
        <dbReference type="Pfam" id="PF12728"/>
    </source>
</evidence>
<sequence>MDTTHAANIEVIKAEILAQLNFDPKHPPIHVNDKTAAVVLGVQANTLACWRTAGRYSLPYLKIGRKVQYRLNDLAEFLARRTTSYTGEAK</sequence>
<feature type="domain" description="Helix-turn-helix" evidence="1">
    <location>
        <begin position="36"/>
        <end position="81"/>
    </location>
</feature>
<dbReference type="EMBL" id="CP148074">
    <property type="protein sequence ID" value="WXL26990.1"/>
    <property type="molecule type" value="Genomic_DNA"/>
</dbReference>